<dbReference type="InterPro" id="IPR000276">
    <property type="entry name" value="GPCR_Rhodpsn"/>
</dbReference>
<comment type="similarity">
    <text evidence="9">Belongs to the G-protein coupled receptor 1 family. Mas subfamily.</text>
</comment>
<feature type="transmembrane region" description="Helical" evidence="10">
    <location>
        <begin position="70"/>
        <end position="92"/>
    </location>
</feature>
<dbReference type="PROSITE" id="PS50262">
    <property type="entry name" value="G_PROTEIN_RECEP_F1_2"/>
    <property type="match status" value="1"/>
</dbReference>
<dbReference type="SUPFAM" id="SSF81321">
    <property type="entry name" value="Family A G protein-coupled receptor-like"/>
    <property type="match status" value="1"/>
</dbReference>
<keyword evidence="8" id="KW-0807">Transducer</keyword>
<dbReference type="Gene3D" id="1.20.1070.10">
    <property type="entry name" value="Rhodopsin 7-helix transmembrane proteins"/>
    <property type="match status" value="1"/>
</dbReference>
<evidence type="ECO:0000259" key="11">
    <source>
        <dbReference type="PROSITE" id="PS50262"/>
    </source>
</evidence>
<feature type="transmembrane region" description="Helical" evidence="10">
    <location>
        <begin position="191"/>
        <end position="218"/>
    </location>
</feature>
<evidence type="ECO:0000313" key="13">
    <source>
        <dbReference type="RefSeq" id="XP_033775714.1"/>
    </source>
</evidence>
<dbReference type="PRINTS" id="PR02108">
    <property type="entry name" value="MRGPCRFAMILY"/>
</dbReference>
<evidence type="ECO:0000256" key="2">
    <source>
        <dbReference type="ARBA" id="ARBA00022475"/>
    </source>
</evidence>
<keyword evidence="5" id="KW-0297">G-protein coupled receptor</keyword>
<keyword evidence="3 10" id="KW-0812">Transmembrane</keyword>
<keyword evidence="4 10" id="KW-1133">Transmembrane helix</keyword>
<accession>A0A6P8NX65</accession>
<keyword evidence="6 10" id="KW-0472">Membrane</keyword>
<dbReference type="PRINTS" id="PR00237">
    <property type="entry name" value="GPCRRHODOPSN"/>
</dbReference>
<dbReference type="InParanoid" id="A0A6P8NX65"/>
<evidence type="ECO:0000256" key="10">
    <source>
        <dbReference type="SAM" id="Phobius"/>
    </source>
</evidence>
<dbReference type="InterPro" id="IPR017452">
    <property type="entry name" value="GPCR_Rhodpsn_7TM"/>
</dbReference>
<dbReference type="Pfam" id="PF00001">
    <property type="entry name" value="7tm_1"/>
    <property type="match status" value="1"/>
</dbReference>
<organism evidence="12 13">
    <name type="scientific">Geotrypetes seraphini</name>
    <name type="common">Gaboon caecilian</name>
    <name type="synonym">Caecilia seraphini</name>
    <dbReference type="NCBI Taxonomy" id="260995"/>
    <lineage>
        <taxon>Eukaryota</taxon>
        <taxon>Metazoa</taxon>
        <taxon>Chordata</taxon>
        <taxon>Craniata</taxon>
        <taxon>Vertebrata</taxon>
        <taxon>Euteleostomi</taxon>
        <taxon>Amphibia</taxon>
        <taxon>Gymnophiona</taxon>
        <taxon>Geotrypetes</taxon>
    </lineage>
</organism>
<feature type="transmembrane region" description="Helical" evidence="10">
    <location>
        <begin position="32"/>
        <end position="58"/>
    </location>
</feature>
<keyword evidence="7" id="KW-0675">Receptor</keyword>
<evidence type="ECO:0000256" key="9">
    <source>
        <dbReference type="ARBA" id="ARBA00061394"/>
    </source>
</evidence>
<feature type="transmembrane region" description="Helical" evidence="10">
    <location>
        <begin position="152"/>
        <end position="171"/>
    </location>
</feature>
<evidence type="ECO:0000313" key="12">
    <source>
        <dbReference type="Proteomes" id="UP000515159"/>
    </source>
</evidence>
<evidence type="ECO:0000256" key="5">
    <source>
        <dbReference type="ARBA" id="ARBA00023040"/>
    </source>
</evidence>
<dbReference type="RefSeq" id="XP_033775714.1">
    <property type="nucleotide sequence ID" value="XM_033919823.1"/>
</dbReference>
<comment type="subcellular location">
    <subcellularLocation>
        <location evidence="1">Cell membrane</location>
        <topology evidence="1">Multi-pass membrane protein</topology>
    </subcellularLocation>
</comment>
<dbReference type="GeneID" id="117348120"/>
<proteinExistence type="inferred from homology"/>
<dbReference type="InterPro" id="IPR026234">
    <property type="entry name" value="MRGPCRFAMILY"/>
</dbReference>
<dbReference type="GO" id="GO:0004930">
    <property type="term" value="F:G protein-coupled receptor activity"/>
    <property type="evidence" value="ECO:0007669"/>
    <property type="project" value="UniProtKB-KW"/>
</dbReference>
<dbReference type="OrthoDB" id="6091802at2759"/>
<evidence type="ECO:0000256" key="4">
    <source>
        <dbReference type="ARBA" id="ARBA00022989"/>
    </source>
</evidence>
<evidence type="ECO:0000256" key="8">
    <source>
        <dbReference type="ARBA" id="ARBA00023224"/>
    </source>
</evidence>
<reference evidence="13" key="1">
    <citation type="submission" date="2025-08" db="UniProtKB">
        <authorList>
            <consortium name="RefSeq"/>
        </authorList>
    </citation>
    <scope>IDENTIFICATION</scope>
</reference>
<evidence type="ECO:0000256" key="7">
    <source>
        <dbReference type="ARBA" id="ARBA00023170"/>
    </source>
</evidence>
<keyword evidence="12" id="KW-1185">Reference proteome</keyword>
<sequence length="328" mass="36724">MEGMTTAPSNVTQGEVLNGTNGSSLAVPRTEILSGLSSICLLIAFCGLLGNGVVIWFLGFRIPKNKFTVYILNLAVADFLFLTSVWAILIYILCTRLGHRLPVAQDKIVMNVLWFLNELGFNVGIPLLMAVSVERCLCALHPIWFRCRRPKYQSTIVCILLWALSCLVTGLERFICKGVEYPKPGSEPCTTVYLVTSTLFLAVILVMILSSLILFITIQKISVQCQPSRLYIAIIASVVVFLISVVPARLLGLLIYFQVVSSYFFMYFFFFVIFLTSSLNSAANPFIYFLVGSLRRWKFSGSLSVALQRVFNDETNIRTTVGNYRDHT</sequence>
<dbReference type="AlphaFoldDB" id="A0A6P8NX65"/>
<evidence type="ECO:0000256" key="6">
    <source>
        <dbReference type="ARBA" id="ARBA00023136"/>
    </source>
</evidence>
<dbReference type="GO" id="GO:0005886">
    <property type="term" value="C:plasma membrane"/>
    <property type="evidence" value="ECO:0007669"/>
    <property type="project" value="UniProtKB-SubCell"/>
</dbReference>
<dbReference type="FunFam" id="1.20.1070.10:FF:000193">
    <property type="entry name" value="Mas-related G-protein coupled receptor member E"/>
    <property type="match status" value="1"/>
</dbReference>
<evidence type="ECO:0000256" key="1">
    <source>
        <dbReference type="ARBA" id="ARBA00004651"/>
    </source>
</evidence>
<gene>
    <name evidence="13" type="primary">LOC117348120</name>
</gene>
<dbReference type="KEGG" id="gsh:117348120"/>
<keyword evidence="2" id="KW-1003">Cell membrane</keyword>
<name>A0A6P8NX65_GEOSA</name>
<feature type="transmembrane region" description="Helical" evidence="10">
    <location>
        <begin position="112"/>
        <end position="131"/>
    </location>
</feature>
<feature type="domain" description="G-protein coupled receptors family 1 profile" evidence="11">
    <location>
        <begin position="50"/>
        <end position="288"/>
    </location>
</feature>
<feature type="transmembrane region" description="Helical" evidence="10">
    <location>
        <begin position="263"/>
        <end position="291"/>
    </location>
</feature>
<dbReference type="PANTHER" id="PTHR11334:SF29">
    <property type="entry name" value="MAS-RELATED G-PROTEIN COUPLED RECEPTOR MEMBER X2"/>
    <property type="match status" value="1"/>
</dbReference>
<dbReference type="Proteomes" id="UP000515159">
    <property type="component" value="Chromosome 14"/>
</dbReference>
<protein>
    <submittedName>
        <fullName evidence="13">Mas-related G-protein coupled receptor member H-like</fullName>
    </submittedName>
</protein>
<evidence type="ECO:0000256" key="3">
    <source>
        <dbReference type="ARBA" id="ARBA00022692"/>
    </source>
</evidence>
<feature type="transmembrane region" description="Helical" evidence="10">
    <location>
        <begin position="230"/>
        <end position="257"/>
    </location>
</feature>
<dbReference type="PANTHER" id="PTHR11334">
    <property type="entry name" value="MAS-RELATED G-PROTEIN COUPLED RECEPTOR"/>
    <property type="match status" value="1"/>
</dbReference>